<comment type="caution">
    <text evidence="1">The sequence shown here is derived from an EMBL/GenBank/DDBJ whole genome shotgun (WGS) entry which is preliminary data.</text>
</comment>
<sequence length="244" mass="26710">MDDNFIEPSAIHSVVYTLNPGEAANEIAAGYRYQDNLTARLGTSQTRWIWKILGLLGSTMDTMGGVMSLMPAPTPNHITQTMIFKNEADVIIIPFHTHLPSGHTFDKAPKIMFPGDTAICNIKYTPANLNHTGLQIFRFLAVSTDPNILSRPPHIVDNTNSTNFEIAIIRSLGRTRIAHVQNLDTNAPPVRPGIFNINYVGFRGRQGSTAPSFGIAMAPANWPERAPQTSGCTITFTPLGLRAN</sequence>
<evidence type="ECO:0000313" key="1">
    <source>
        <dbReference type="EMBL" id="MBC3215770.1"/>
    </source>
</evidence>
<protein>
    <submittedName>
        <fullName evidence="1">Uncharacterized protein</fullName>
    </submittedName>
</protein>
<dbReference type="EMBL" id="JACNYO010000058">
    <property type="protein sequence ID" value="MBC3215770.1"/>
    <property type="molecule type" value="Genomic_DNA"/>
</dbReference>
<proteinExistence type="predicted"/>
<name>A0AAW3WYK6_SERFO</name>
<accession>A0AAW3WYK6</accession>
<dbReference type="RefSeq" id="WP_139102424.1">
    <property type="nucleotide sequence ID" value="NZ_JACBIV010000049.1"/>
</dbReference>
<evidence type="ECO:0000313" key="2">
    <source>
        <dbReference type="Proteomes" id="UP000659084"/>
    </source>
</evidence>
<organism evidence="1 2">
    <name type="scientific">Serratia fonticola</name>
    <dbReference type="NCBI Taxonomy" id="47917"/>
    <lineage>
        <taxon>Bacteria</taxon>
        <taxon>Pseudomonadati</taxon>
        <taxon>Pseudomonadota</taxon>
        <taxon>Gammaproteobacteria</taxon>
        <taxon>Enterobacterales</taxon>
        <taxon>Yersiniaceae</taxon>
        <taxon>Serratia</taxon>
    </lineage>
</organism>
<dbReference type="Proteomes" id="UP000659084">
    <property type="component" value="Unassembled WGS sequence"/>
</dbReference>
<dbReference type="AlphaFoldDB" id="A0AAW3WYK6"/>
<reference evidence="1" key="1">
    <citation type="submission" date="2020-08" db="EMBL/GenBank/DDBJ databases">
        <title>Food and environmental bacterial isolates.</title>
        <authorList>
            <person name="Richter L."/>
            <person name="Du Plessis E.M."/>
            <person name="Duvenage S."/>
            <person name="Allam M."/>
            <person name="Korsten L."/>
        </authorList>
    </citation>
    <scope>NUCLEOTIDE SEQUENCE</scope>
    <source>
        <strain evidence="1">UPMP2127</strain>
    </source>
</reference>
<gene>
    <name evidence="1" type="ORF">H8J20_26925</name>
</gene>